<feature type="transmembrane region" description="Helical" evidence="7">
    <location>
        <begin position="39"/>
        <end position="59"/>
    </location>
</feature>
<dbReference type="AlphaFoldDB" id="D3DK72"/>
<dbReference type="PANTHER" id="PTHR42775:SF1">
    <property type="entry name" value="PERMEASE RV2963-RELATED"/>
    <property type="match status" value="1"/>
</dbReference>
<dbReference type="KEGG" id="hte:Hydth_1762"/>
<feature type="transmembrane region" description="Helical" evidence="7">
    <location>
        <begin position="199"/>
        <end position="217"/>
    </location>
</feature>
<evidence type="ECO:0000256" key="7">
    <source>
        <dbReference type="SAM" id="Phobius"/>
    </source>
</evidence>
<dbReference type="InterPro" id="IPR053166">
    <property type="entry name" value="UPF0718_permease"/>
</dbReference>
<evidence type="ECO:0000256" key="2">
    <source>
        <dbReference type="ARBA" id="ARBA00006386"/>
    </source>
</evidence>
<dbReference type="PATRIC" id="fig|608538.5.peg.1796"/>
<dbReference type="RefSeq" id="WP_012964404.1">
    <property type="nucleotide sequence ID" value="NC_013799.1"/>
</dbReference>
<dbReference type="eggNOG" id="COG0701">
    <property type="taxonomic scope" value="Bacteria"/>
</dbReference>
<dbReference type="STRING" id="608538.HTH_1780"/>
<dbReference type="Pfam" id="PF03773">
    <property type="entry name" value="ArsP_1"/>
    <property type="match status" value="1"/>
</dbReference>
<feature type="transmembrane region" description="Helical" evidence="7">
    <location>
        <begin position="71"/>
        <end position="99"/>
    </location>
</feature>
<name>D3DK72_HYDTT</name>
<keyword evidence="3" id="KW-1003">Cell membrane</keyword>
<dbReference type="EMBL" id="AP011112">
    <property type="protein sequence ID" value="BAI70224.1"/>
    <property type="molecule type" value="Genomic_DNA"/>
</dbReference>
<feature type="transmembrane region" description="Helical" evidence="7">
    <location>
        <begin position="224"/>
        <end position="245"/>
    </location>
</feature>
<feature type="transmembrane region" description="Helical" evidence="7">
    <location>
        <begin position="251"/>
        <end position="273"/>
    </location>
</feature>
<feature type="transmembrane region" description="Helical" evidence="7">
    <location>
        <begin position="294"/>
        <end position="313"/>
    </location>
</feature>
<proteinExistence type="inferred from homology"/>
<comment type="similarity">
    <text evidence="2">Belongs to the UPF0718 family.</text>
</comment>
<dbReference type="Proteomes" id="UP000002574">
    <property type="component" value="Chromosome"/>
</dbReference>
<reference evidence="8 9" key="1">
    <citation type="journal article" date="2010" name="J. Bacteriol.">
        <title>Complete genome sequence of the thermophilic, obligately chemolithoautotrophic hydrogen-oxidizing bacterium Hydrogenobacter thermophilus TK-6.</title>
        <authorList>
            <person name="Arai H."/>
            <person name="Kanbe H."/>
            <person name="Ishii M."/>
            <person name="Igarashi Y."/>
        </authorList>
    </citation>
    <scope>NUCLEOTIDE SEQUENCE [LARGE SCALE GENOMIC DNA]</scope>
    <source>
        <strain evidence="9">DSM 6534 / IAM 12695 / TK-6 [Tokyo]</strain>
    </source>
</reference>
<evidence type="ECO:0000256" key="4">
    <source>
        <dbReference type="ARBA" id="ARBA00022692"/>
    </source>
</evidence>
<dbReference type="GO" id="GO:0005886">
    <property type="term" value="C:plasma membrane"/>
    <property type="evidence" value="ECO:0007669"/>
    <property type="project" value="UniProtKB-SubCell"/>
</dbReference>
<keyword evidence="4 7" id="KW-0812">Transmembrane</keyword>
<evidence type="ECO:0000256" key="3">
    <source>
        <dbReference type="ARBA" id="ARBA00022475"/>
    </source>
</evidence>
<dbReference type="InterPro" id="IPR005524">
    <property type="entry name" value="DUF318"/>
</dbReference>
<dbReference type="OrthoDB" id="9777774at2"/>
<accession>D3DK72</accession>
<comment type="subcellular location">
    <subcellularLocation>
        <location evidence="1">Cell membrane</location>
        <topology evidence="1">Multi-pass membrane protein</topology>
    </subcellularLocation>
</comment>
<evidence type="ECO:0000313" key="9">
    <source>
        <dbReference type="Proteomes" id="UP000002574"/>
    </source>
</evidence>
<organism evidence="8 9">
    <name type="scientific">Hydrogenobacter thermophilus (strain DSM 6534 / IAM 12695 / TK-6)</name>
    <dbReference type="NCBI Taxonomy" id="608538"/>
    <lineage>
        <taxon>Bacteria</taxon>
        <taxon>Pseudomonadati</taxon>
        <taxon>Aquificota</taxon>
        <taxon>Aquificia</taxon>
        <taxon>Aquificales</taxon>
        <taxon>Aquificaceae</taxon>
        <taxon>Hydrogenobacter</taxon>
    </lineage>
</organism>
<keyword evidence="6 7" id="KW-0472">Membrane</keyword>
<evidence type="ECO:0000256" key="1">
    <source>
        <dbReference type="ARBA" id="ARBA00004651"/>
    </source>
</evidence>
<evidence type="ECO:0000256" key="5">
    <source>
        <dbReference type="ARBA" id="ARBA00022989"/>
    </source>
</evidence>
<dbReference type="PANTHER" id="PTHR42775">
    <property type="entry name" value="PERMEASE RV2963-RELATED"/>
    <property type="match status" value="1"/>
</dbReference>
<keyword evidence="5 7" id="KW-1133">Transmembrane helix</keyword>
<sequence>MFEIYKSLADYLVYQVLHLPPNQQLALAFHFFIYDTLKIFTLLTLVIFLISLVRSYFPIEKTRHILSKHRVVALPLAALLGVVTPFCSCSAVPMFIGFVEAGIPLSAAFTFLVASPMVNEVALGLLISVFGFKVAAAYLTFGIAVAMLSGFLIGKLKPENLVEDYIFQLKVGETKERELTLKERLNYAAENVKAIMSKIWLYITVAIFIGGFIHGYVPENFVEGVVKGASFLSVPLAVAIGIPLYSNSAGILPVIQALISKGVPLGTALAFMMATTALSLPEFMILKQVMKPKLIAMFAIIVATSIVMAGYLFNLLF</sequence>
<dbReference type="KEGG" id="hth:HTH_1780"/>
<gene>
    <name evidence="8" type="ordered locus">HTH_1780</name>
</gene>
<evidence type="ECO:0000256" key="6">
    <source>
        <dbReference type="ARBA" id="ARBA00023136"/>
    </source>
</evidence>
<evidence type="ECO:0000313" key="8">
    <source>
        <dbReference type="EMBL" id="BAI70224.1"/>
    </source>
</evidence>
<protein>
    <submittedName>
        <fullName evidence="8">Permease</fullName>
    </submittedName>
</protein>
<feature type="transmembrane region" description="Helical" evidence="7">
    <location>
        <begin position="134"/>
        <end position="153"/>
    </location>
</feature>
<keyword evidence="9" id="KW-1185">Reference proteome</keyword>